<keyword evidence="4" id="KW-1185">Reference proteome</keyword>
<dbReference type="OrthoDB" id="5291617at2"/>
<evidence type="ECO:0000259" key="2">
    <source>
        <dbReference type="PROSITE" id="PS50975"/>
    </source>
</evidence>
<evidence type="ECO:0000313" key="4">
    <source>
        <dbReference type="Proteomes" id="UP000181976"/>
    </source>
</evidence>
<dbReference type="AlphaFoldDB" id="A0A1I2BHH4"/>
<dbReference type="RefSeq" id="WP_010528076.1">
    <property type="nucleotide sequence ID" value="NZ_AFSL01000072.1"/>
</dbReference>
<proteinExistence type="predicted"/>
<dbReference type="EMBL" id="FONA01000013">
    <property type="protein sequence ID" value="SFE55624.1"/>
    <property type="molecule type" value="Genomic_DNA"/>
</dbReference>
<dbReference type="GO" id="GO:0005524">
    <property type="term" value="F:ATP binding"/>
    <property type="evidence" value="ECO:0007669"/>
    <property type="project" value="UniProtKB-UniRule"/>
</dbReference>
<sequence length="406" mass="47403">MISKLYVFNPTNEMAIANGQVSYMPPAHLRRFENDLAALPWMFAEKRDFILVGQRSGNSLKHLVDLGWEMPTIVTSPEEIPSGTKLEFSPWGWSPAIYNKLKPFFRYATAQWQEHPFSQWDNRLSHLLSRETGYRLLNEIRVLWQRFPKHYDLLEVPSPPITINNYEQLSHLFEKITPPAVVKTPWSASGRGLFRIRNYEDDPSQSDWVRGMLKRQGKVYIEKMLPRIQDVSFQFIIKNNIQYQGHNFFYTDVSGQFEGCAVGYPVNPSPHFRDTSKVREALLQGRDIVQEALERIGIETLYWGPAGIDALFFENAKKEMKLHPCLEINLRYNMGLANICLQKRIHSTARGKWKTALFKQESWTDFCKRKKRENPLKMEDKKIKKGFLPLIDADTEKLFGAWLELE</sequence>
<dbReference type="PROSITE" id="PS50975">
    <property type="entry name" value="ATP_GRASP"/>
    <property type="match status" value="1"/>
</dbReference>
<gene>
    <name evidence="3" type="ORF">SAMN05444380_11361</name>
</gene>
<keyword evidence="1" id="KW-0547">Nucleotide-binding</keyword>
<protein>
    <submittedName>
        <fullName evidence="3">ATP-grasp domain-containing protein</fullName>
    </submittedName>
</protein>
<dbReference type="GO" id="GO:0046872">
    <property type="term" value="F:metal ion binding"/>
    <property type="evidence" value="ECO:0007669"/>
    <property type="project" value="InterPro"/>
</dbReference>
<reference evidence="3 4" key="1">
    <citation type="submission" date="2016-10" db="EMBL/GenBank/DDBJ databases">
        <authorList>
            <person name="de Groot N.N."/>
        </authorList>
    </citation>
    <scope>NUCLEOTIDE SEQUENCE [LARGE SCALE GENOMIC DNA]</scope>
    <source>
        <strain evidence="3 4">DSM 19012</strain>
    </source>
</reference>
<keyword evidence="1" id="KW-0067">ATP-binding</keyword>
<evidence type="ECO:0000256" key="1">
    <source>
        <dbReference type="PROSITE-ProRule" id="PRU00409"/>
    </source>
</evidence>
<dbReference type="InterPro" id="IPR011761">
    <property type="entry name" value="ATP-grasp"/>
</dbReference>
<feature type="domain" description="ATP-grasp" evidence="2">
    <location>
        <begin position="148"/>
        <end position="357"/>
    </location>
</feature>
<accession>A0A1I2BHH4</accession>
<dbReference type="eggNOG" id="ENOG502ZFUJ">
    <property type="taxonomic scope" value="Bacteria"/>
</dbReference>
<name>A0A1I2BHH4_9BACT</name>
<dbReference type="InParanoid" id="A0A1I2BHH4"/>
<dbReference type="SUPFAM" id="SSF56059">
    <property type="entry name" value="Glutathione synthetase ATP-binding domain-like"/>
    <property type="match status" value="1"/>
</dbReference>
<dbReference type="STRING" id="385682.SAMN05444380_11361"/>
<dbReference type="Proteomes" id="UP000181976">
    <property type="component" value="Unassembled WGS sequence"/>
</dbReference>
<evidence type="ECO:0000313" key="3">
    <source>
        <dbReference type="EMBL" id="SFE55624.1"/>
    </source>
</evidence>
<organism evidence="3 4">
    <name type="scientific">Thermophagus xiamenensis</name>
    <dbReference type="NCBI Taxonomy" id="385682"/>
    <lineage>
        <taxon>Bacteria</taxon>
        <taxon>Pseudomonadati</taxon>
        <taxon>Bacteroidota</taxon>
        <taxon>Bacteroidia</taxon>
        <taxon>Marinilabiliales</taxon>
        <taxon>Marinilabiliaceae</taxon>
        <taxon>Thermophagus</taxon>
    </lineage>
</organism>